<evidence type="ECO:0000256" key="1">
    <source>
        <dbReference type="SAM" id="SignalP"/>
    </source>
</evidence>
<sequence>MRFITFALGLLGSSVTAYAAALPRTPNEFTEVNPGGFEDLVVTKDNTLNGTRTGDELVIPPPSSNADFESIGVSAVAASLPMKFVNNYGADIVAYVQGKDSSGAAVFILTDGSLLYPSSGGSAAPVEVPSSVRINVAAGQTLSMTIPIAISSARVYFASAALYFGVVSTGSGDGIVQPSHVSSTDPSAGINWGFVELTLNTDGSLFANISYVDFLGLPLGISLSVKGGDTQTAYGVSAGSVAAVCSALKTQGNRDGYPWAGLCQTNSNNPVRILSPYSYSDIDSSGFSAYWDSYVNSVWNQYTSQDLILNTQTSSGSVACRVSGSTLTCAQDNRSYNKPSARDIWGCNSGPFAIQSGDNAVHVAVVPRLCAAFVRSTLLLSGGNVQPSLGQSYYYTVDPTNYYSKAVHAREVDGKGYAFPYDDVNPDGNENASGTVSHATPDTLTVYVGSPP</sequence>
<dbReference type="OrthoDB" id="10058186at2759"/>
<reference evidence="3" key="1">
    <citation type="submission" date="2021-10" db="EMBL/GenBank/DDBJ databases">
        <authorList>
            <person name="Piombo E."/>
        </authorList>
    </citation>
    <scope>NUCLEOTIDE SEQUENCE</scope>
</reference>
<dbReference type="InterPro" id="IPR037176">
    <property type="entry name" value="Osmotin/thaumatin-like_sf"/>
</dbReference>
<dbReference type="InterPro" id="IPR037398">
    <property type="entry name" value="Glyco_hydro_64_fam"/>
</dbReference>
<dbReference type="Gene3D" id="3.30.920.50">
    <property type="entry name" value="Beta-1,3-glucanase, C-terminal domain"/>
    <property type="match status" value="1"/>
</dbReference>
<keyword evidence="1" id="KW-0732">Signal</keyword>
<dbReference type="PANTHER" id="PTHR38165:SF1">
    <property type="entry name" value="GLUCANASE B"/>
    <property type="match status" value="1"/>
</dbReference>
<dbReference type="Proteomes" id="UP000754883">
    <property type="component" value="Unassembled WGS sequence"/>
</dbReference>
<feature type="signal peptide" evidence="1">
    <location>
        <begin position="1"/>
        <end position="19"/>
    </location>
</feature>
<dbReference type="EMBL" id="CABFNO020001517">
    <property type="protein sequence ID" value="CAG9993154.1"/>
    <property type="molecule type" value="Genomic_DNA"/>
</dbReference>
<keyword evidence="4" id="KW-1185">Reference proteome</keyword>
<proteinExistence type="predicted"/>
<evidence type="ECO:0000259" key="2">
    <source>
        <dbReference type="PROSITE" id="PS52006"/>
    </source>
</evidence>
<name>A0A9N9UK09_9HYPO</name>
<dbReference type="PROSITE" id="PS52006">
    <property type="entry name" value="GH64"/>
    <property type="match status" value="1"/>
</dbReference>
<dbReference type="InterPro" id="IPR032477">
    <property type="entry name" value="Glyco_hydro_64"/>
</dbReference>
<dbReference type="InterPro" id="IPR042517">
    <property type="entry name" value="Glyco_hydro_64_N_2"/>
</dbReference>
<protein>
    <recommendedName>
        <fullName evidence="2">GH64 domain-containing protein</fullName>
    </recommendedName>
</protein>
<organism evidence="3 4">
    <name type="scientific">Clonostachys byssicola</name>
    <dbReference type="NCBI Taxonomy" id="160290"/>
    <lineage>
        <taxon>Eukaryota</taxon>
        <taxon>Fungi</taxon>
        <taxon>Dikarya</taxon>
        <taxon>Ascomycota</taxon>
        <taxon>Pezizomycotina</taxon>
        <taxon>Sordariomycetes</taxon>
        <taxon>Hypocreomycetidae</taxon>
        <taxon>Hypocreales</taxon>
        <taxon>Bionectriaceae</taxon>
        <taxon>Clonostachys</taxon>
    </lineage>
</organism>
<evidence type="ECO:0000313" key="4">
    <source>
        <dbReference type="Proteomes" id="UP000754883"/>
    </source>
</evidence>
<accession>A0A9N9UK09</accession>
<gene>
    <name evidence="3" type="ORF">CBYS24578_00016964</name>
</gene>
<dbReference type="AlphaFoldDB" id="A0A9N9UK09"/>
<comment type="caution">
    <text evidence="3">The sequence shown here is derived from an EMBL/GenBank/DDBJ whole genome shotgun (WGS) entry which is preliminary data.</text>
</comment>
<evidence type="ECO:0000313" key="3">
    <source>
        <dbReference type="EMBL" id="CAG9993154.1"/>
    </source>
</evidence>
<dbReference type="PANTHER" id="PTHR38165">
    <property type="match status" value="1"/>
</dbReference>
<dbReference type="Pfam" id="PF16483">
    <property type="entry name" value="Glyco_hydro_64"/>
    <property type="match status" value="1"/>
</dbReference>
<feature type="chain" id="PRO_5040165905" description="GH64 domain-containing protein" evidence="1">
    <location>
        <begin position="20"/>
        <end position="452"/>
    </location>
</feature>
<dbReference type="Gene3D" id="2.60.110.10">
    <property type="entry name" value="Thaumatin"/>
    <property type="match status" value="1"/>
</dbReference>
<feature type="domain" description="GH64" evidence="2">
    <location>
        <begin position="77"/>
        <end position="435"/>
    </location>
</feature>